<evidence type="ECO:0000313" key="1">
    <source>
        <dbReference type="EMBL" id="GAI12732.1"/>
    </source>
</evidence>
<feature type="non-terminal residue" evidence="1">
    <location>
        <position position="1"/>
    </location>
</feature>
<accession>X1L081</accession>
<reference evidence="1" key="1">
    <citation type="journal article" date="2014" name="Front. Microbiol.">
        <title>High frequency of phylogenetically diverse reductive dehalogenase-homologous genes in deep subseafloor sedimentary metagenomes.</title>
        <authorList>
            <person name="Kawai M."/>
            <person name="Futagami T."/>
            <person name="Toyoda A."/>
            <person name="Takaki Y."/>
            <person name="Nishi S."/>
            <person name="Hori S."/>
            <person name="Arai W."/>
            <person name="Tsubouchi T."/>
            <person name="Morono Y."/>
            <person name="Uchiyama I."/>
            <person name="Ito T."/>
            <person name="Fujiyama A."/>
            <person name="Inagaki F."/>
            <person name="Takami H."/>
        </authorList>
    </citation>
    <scope>NUCLEOTIDE SEQUENCE</scope>
    <source>
        <strain evidence="1">Expedition CK06-06</strain>
    </source>
</reference>
<dbReference type="AlphaFoldDB" id="X1L081"/>
<name>X1L081_9ZZZZ</name>
<proteinExistence type="predicted"/>
<gene>
    <name evidence="1" type="ORF">S06H3_13168</name>
</gene>
<dbReference type="EMBL" id="BARV01006425">
    <property type="protein sequence ID" value="GAI12732.1"/>
    <property type="molecule type" value="Genomic_DNA"/>
</dbReference>
<organism evidence="1">
    <name type="scientific">marine sediment metagenome</name>
    <dbReference type="NCBI Taxonomy" id="412755"/>
    <lineage>
        <taxon>unclassified sequences</taxon>
        <taxon>metagenomes</taxon>
        <taxon>ecological metagenomes</taxon>
    </lineage>
</organism>
<protein>
    <submittedName>
        <fullName evidence="1">Uncharacterized protein</fullName>
    </submittedName>
</protein>
<comment type="caution">
    <text evidence="1">The sequence shown here is derived from an EMBL/GenBank/DDBJ whole genome shotgun (WGS) entry which is preliminary data.</text>
</comment>
<sequence>DLILGESSAEPEPTDEIKGVYFDQIMIIDDDGIIKWWEKRDRYCWRPPESYKEKVKEELGL</sequence>